<evidence type="ECO:0000256" key="6">
    <source>
        <dbReference type="ARBA" id="ARBA00023136"/>
    </source>
</evidence>
<organism evidence="11 12">
    <name type="scientific">Sinanodonta woodiana</name>
    <name type="common">Chinese pond mussel</name>
    <name type="synonym">Anodonta woodiana</name>
    <dbReference type="NCBI Taxonomy" id="1069815"/>
    <lineage>
        <taxon>Eukaryota</taxon>
        <taxon>Metazoa</taxon>
        <taxon>Spiralia</taxon>
        <taxon>Lophotrochozoa</taxon>
        <taxon>Mollusca</taxon>
        <taxon>Bivalvia</taxon>
        <taxon>Autobranchia</taxon>
        <taxon>Heteroconchia</taxon>
        <taxon>Palaeoheterodonta</taxon>
        <taxon>Unionida</taxon>
        <taxon>Unionoidea</taxon>
        <taxon>Unionidae</taxon>
        <taxon>Unioninae</taxon>
        <taxon>Sinanodonta</taxon>
    </lineage>
</organism>
<feature type="domain" description="G-protein coupled receptors family 1 profile" evidence="10">
    <location>
        <begin position="119"/>
        <end position="377"/>
    </location>
</feature>
<accession>A0ABD3VPK7</accession>
<feature type="transmembrane region" description="Helical" evidence="9">
    <location>
        <begin position="266"/>
        <end position="287"/>
    </location>
</feature>
<dbReference type="EMBL" id="JBJQND010000010">
    <property type="protein sequence ID" value="KAL3863525.1"/>
    <property type="molecule type" value="Genomic_DNA"/>
</dbReference>
<sequence>ISHPNYICAINILLEIEISDPEEHVLVLVSSESDSDFSQSKGQMCSQMEYGASMDFDGFDNMQGIINYFSNCSGNDLMGLFENVSNSSMAFDHERHETFREGVFLILSFGILIIVAFFGNALVCHVICSRRHMHTVTNLFIANLAISDLLLILLNVPFNIARHMMDEWHFGSVLCHLVNFSLSMSVYVFTLTLMVIALDRHRVLLSPLRPRMTRMHGLVVVCIIWVIAVCLSFPYGLYSVTKDVHFVLFTRRRCIPVYPSILFEQYLTVVTIVLQYVFPLLVIGITYGRIVRTLWERSNLGAVTAHQKSTHSKHKKKSIKMLVIVVIVFAICWMPLNLYHLLTDFHPDVETFHYNSTVFFVCHWIAISSTCYNPFIYCWLNDTFRSEIRAIFTCCFHGTLPIHPRERPMRQTMSHSDFAIQRSKVGRENQTAIECLLLNAMLQSDNGGPVQTDKSKEPLSASNRTANVEIMHTPDSWKSVKGMLEENKDLLNGY</sequence>
<comment type="subcellular location">
    <subcellularLocation>
        <location evidence="1">Membrane</location>
        <topology evidence="1">Multi-pass membrane protein</topology>
    </subcellularLocation>
</comment>
<keyword evidence="8" id="KW-0807">Transducer</keyword>
<protein>
    <recommendedName>
        <fullName evidence="10">G-protein coupled receptors family 1 profile domain-containing protein</fullName>
    </recommendedName>
</protein>
<evidence type="ECO:0000256" key="7">
    <source>
        <dbReference type="ARBA" id="ARBA00023170"/>
    </source>
</evidence>
<keyword evidence="6 9" id="KW-0472">Membrane</keyword>
<dbReference type="PRINTS" id="PR01012">
    <property type="entry name" value="NRPEPTIDEYR"/>
</dbReference>
<evidence type="ECO:0000313" key="11">
    <source>
        <dbReference type="EMBL" id="KAL3863525.1"/>
    </source>
</evidence>
<dbReference type="GO" id="GO:0016020">
    <property type="term" value="C:membrane"/>
    <property type="evidence" value="ECO:0007669"/>
    <property type="project" value="UniProtKB-SubCell"/>
</dbReference>
<dbReference type="InterPro" id="IPR017452">
    <property type="entry name" value="GPCR_Rhodpsn_7TM"/>
</dbReference>
<keyword evidence="7" id="KW-0675">Receptor</keyword>
<keyword evidence="12" id="KW-1185">Reference proteome</keyword>
<feature type="transmembrane region" description="Helical" evidence="9">
    <location>
        <begin position="103"/>
        <end position="128"/>
    </location>
</feature>
<dbReference type="PANTHER" id="PTHR24235">
    <property type="entry name" value="NEUROPEPTIDE Y RECEPTOR"/>
    <property type="match status" value="1"/>
</dbReference>
<reference evidence="11 12" key="1">
    <citation type="submission" date="2024-11" db="EMBL/GenBank/DDBJ databases">
        <title>Chromosome-level genome assembly of the freshwater bivalve Anodonta woodiana.</title>
        <authorList>
            <person name="Chen X."/>
        </authorList>
    </citation>
    <scope>NUCLEOTIDE SEQUENCE [LARGE SCALE GENOMIC DNA]</scope>
    <source>
        <strain evidence="11">MN2024</strain>
        <tissue evidence="11">Gills</tissue>
    </source>
</reference>
<feature type="transmembrane region" description="Helical" evidence="9">
    <location>
        <begin position="218"/>
        <end position="238"/>
    </location>
</feature>
<evidence type="ECO:0000256" key="9">
    <source>
        <dbReference type="SAM" id="Phobius"/>
    </source>
</evidence>
<dbReference type="PRINTS" id="PR00237">
    <property type="entry name" value="GPCRRHODOPSN"/>
</dbReference>
<dbReference type="AlphaFoldDB" id="A0ABD3VPK7"/>
<feature type="transmembrane region" description="Helical" evidence="9">
    <location>
        <begin position="356"/>
        <end position="380"/>
    </location>
</feature>
<gene>
    <name evidence="11" type="ORF">ACJMK2_005277</name>
</gene>
<evidence type="ECO:0000256" key="2">
    <source>
        <dbReference type="ARBA" id="ARBA00010663"/>
    </source>
</evidence>
<evidence type="ECO:0000256" key="3">
    <source>
        <dbReference type="ARBA" id="ARBA00022692"/>
    </source>
</evidence>
<comment type="caution">
    <text evidence="11">The sequence shown here is derived from an EMBL/GenBank/DDBJ whole genome shotgun (WGS) entry which is preliminary data.</text>
</comment>
<dbReference type="SMART" id="SM01381">
    <property type="entry name" value="7TM_GPCR_Srsx"/>
    <property type="match status" value="1"/>
</dbReference>
<feature type="transmembrane region" description="Helical" evidence="9">
    <location>
        <begin position="140"/>
        <end position="160"/>
    </location>
</feature>
<evidence type="ECO:0000256" key="5">
    <source>
        <dbReference type="ARBA" id="ARBA00023040"/>
    </source>
</evidence>
<name>A0ABD3VPK7_SINWO</name>
<dbReference type="InterPro" id="IPR000276">
    <property type="entry name" value="GPCR_Rhodpsn"/>
</dbReference>
<dbReference type="GO" id="GO:0004930">
    <property type="term" value="F:G protein-coupled receptor activity"/>
    <property type="evidence" value="ECO:0007669"/>
    <property type="project" value="UniProtKB-KW"/>
</dbReference>
<keyword evidence="4 9" id="KW-1133">Transmembrane helix</keyword>
<comment type="similarity">
    <text evidence="2">Belongs to the G-protein coupled receptor 1 family.</text>
</comment>
<evidence type="ECO:0000259" key="10">
    <source>
        <dbReference type="PROSITE" id="PS50262"/>
    </source>
</evidence>
<dbReference type="Gene3D" id="1.20.1070.10">
    <property type="entry name" value="Rhodopsin 7-helix transmembrane proteins"/>
    <property type="match status" value="1"/>
</dbReference>
<dbReference type="Proteomes" id="UP001634394">
    <property type="component" value="Unassembled WGS sequence"/>
</dbReference>
<proteinExistence type="inferred from homology"/>
<dbReference type="SUPFAM" id="SSF81321">
    <property type="entry name" value="Family A G protein-coupled receptor-like"/>
    <property type="match status" value="1"/>
</dbReference>
<dbReference type="PANTHER" id="PTHR24235:SF29">
    <property type="entry name" value="GH23382P"/>
    <property type="match status" value="1"/>
</dbReference>
<feature type="transmembrane region" description="Helical" evidence="9">
    <location>
        <begin position="180"/>
        <end position="198"/>
    </location>
</feature>
<dbReference type="InterPro" id="IPR000611">
    <property type="entry name" value="NPY_rcpt"/>
</dbReference>
<evidence type="ECO:0000256" key="8">
    <source>
        <dbReference type="ARBA" id="ARBA00023224"/>
    </source>
</evidence>
<evidence type="ECO:0000313" key="12">
    <source>
        <dbReference type="Proteomes" id="UP001634394"/>
    </source>
</evidence>
<keyword evidence="5" id="KW-0297">G-protein coupled receptor</keyword>
<dbReference type="PROSITE" id="PS50262">
    <property type="entry name" value="G_PROTEIN_RECEP_F1_2"/>
    <property type="match status" value="1"/>
</dbReference>
<feature type="transmembrane region" description="Helical" evidence="9">
    <location>
        <begin position="318"/>
        <end position="336"/>
    </location>
</feature>
<keyword evidence="3 9" id="KW-0812">Transmembrane</keyword>
<dbReference type="Pfam" id="PF00001">
    <property type="entry name" value="7tm_1"/>
    <property type="match status" value="1"/>
</dbReference>
<feature type="non-terminal residue" evidence="11">
    <location>
        <position position="1"/>
    </location>
</feature>
<evidence type="ECO:0000256" key="1">
    <source>
        <dbReference type="ARBA" id="ARBA00004141"/>
    </source>
</evidence>
<evidence type="ECO:0000256" key="4">
    <source>
        <dbReference type="ARBA" id="ARBA00022989"/>
    </source>
</evidence>